<feature type="transmembrane region" description="Helical" evidence="11">
    <location>
        <begin position="90"/>
        <end position="112"/>
    </location>
</feature>
<sequence>MSPAAQADAAPLLSPSTALFSALLFTLLYLAPFYLSPALRTSSLQSRDAPSIIRARSRAVALACMACTMIAVVVLTTHGHASPFDVLHLLGIWPVVALDVVKTIVLLAVLFIGPLYESLLVDGDWCSWSPSSLKEAVWDRWTGYRNLIIAPVSEELVFRSLVIAMYLLAKVDAPRIVFETPLVFGLAHVHHLVEFVRSHTPAGRTFPPINVLLIGILQSLFMFTYTSLFGFFAAFLFLRTGSLFTAIAAHVFCNWQGVPRVSGRVGQFAAYNTSHVTHDVTQSNDAPSIAGNPPEPQNLGIAWSVVYYALLLVGSYGFYKLLWPLTESSNALIVF</sequence>
<evidence type="ECO:0000313" key="13">
    <source>
        <dbReference type="EMBL" id="WPH04054.1"/>
    </source>
</evidence>
<protein>
    <recommendedName>
        <fullName evidence="10">intramembrane prenyl-peptidase Rce1</fullName>
        <ecNumber evidence="10">3.4.26.1</ecNumber>
    </recommendedName>
</protein>
<evidence type="ECO:0000256" key="8">
    <source>
        <dbReference type="ARBA" id="ARBA00023136"/>
    </source>
</evidence>
<evidence type="ECO:0000256" key="9">
    <source>
        <dbReference type="ARBA" id="ARBA00047280"/>
    </source>
</evidence>
<keyword evidence="14" id="KW-1185">Reference proteome</keyword>
<feature type="transmembrane region" description="Helical" evidence="11">
    <location>
        <begin position="18"/>
        <end position="39"/>
    </location>
</feature>
<keyword evidence="3" id="KW-0645">Protease</keyword>
<dbReference type="InterPro" id="IPR039731">
    <property type="entry name" value="Rce1"/>
</dbReference>
<keyword evidence="5" id="KW-0378">Hydrolase</keyword>
<evidence type="ECO:0000259" key="12">
    <source>
        <dbReference type="Pfam" id="PF02517"/>
    </source>
</evidence>
<evidence type="ECO:0000256" key="3">
    <source>
        <dbReference type="ARBA" id="ARBA00022670"/>
    </source>
</evidence>
<organism evidence="13 14">
    <name type="scientific">Acrodontium crateriforme</name>
    <dbReference type="NCBI Taxonomy" id="150365"/>
    <lineage>
        <taxon>Eukaryota</taxon>
        <taxon>Fungi</taxon>
        <taxon>Dikarya</taxon>
        <taxon>Ascomycota</taxon>
        <taxon>Pezizomycotina</taxon>
        <taxon>Dothideomycetes</taxon>
        <taxon>Dothideomycetidae</taxon>
        <taxon>Mycosphaerellales</taxon>
        <taxon>Teratosphaeriaceae</taxon>
        <taxon>Acrodontium</taxon>
    </lineage>
</organism>
<comment type="catalytic activity">
    <reaction evidence="9">
        <text>Hydrolyzes the peptide bond -P2-(S-farnesyl or geranylgeranyl)C-P1'-P2'-P3'-COOH where P1' and P2' are amino acids with aliphatic sidechains and P3' is any C-terminal residue.</text>
        <dbReference type="EC" id="3.4.26.1"/>
    </reaction>
</comment>
<dbReference type="AlphaFoldDB" id="A0AAQ3M9D6"/>
<dbReference type="GO" id="GO:0005789">
    <property type="term" value="C:endoplasmic reticulum membrane"/>
    <property type="evidence" value="ECO:0007669"/>
    <property type="project" value="UniProtKB-SubCell"/>
</dbReference>
<evidence type="ECO:0000256" key="5">
    <source>
        <dbReference type="ARBA" id="ARBA00022801"/>
    </source>
</evidence>
<comment type="similarity">
    <text evidence="2">Belongs to the peptidase U48 family.</text>
</comment>
<dbReference type="PANTHER" id="PTHR13046">
    <property type="entry name" value="PROTEASE U48 CAAX PRENYL PROTEASE RCE1"/>
    <property type="match status" value="1"/>
</dbReference>
<evidence type="ECO:0000256" key="7">
    <source>
        <dbReference type="ARBA" id="ARBA00022989"/>
    </source>
</evidence>
<dbReference type="GO" id="GO:0004222">
    <property type="term" value="F:metalloendopeptidase activity"/>
    <property type="evidence" value="ECO:0007669"/>
    <property type="project" value="InterPro"/>
</dbReference>
<dbReference type="PANTHER" id="PTHR13046:SF0">
    <property type="entry name" value="CAAX PRENYL PROTEASE 2"/>
    <property type="match status" value="1"/>
</dbReference>
<evidence type="ECO:0000256" key="1">
    <source>
        <dbReference type="ARBA" id="ARBA00004477"/>
    </source>
</evidence>
<dbReference type="GO" id="GO:0071586">
    <property type="term" value="P:CAAX-box protein processing"/>
    <property type="evidence" value="ECO:0007669"/>
    <property type="project" value="InterPro"/>
</dbReference>
<feature type="domain" description="CAAX prenyl protease 2/Lysostaphin resistance protein A-like" evidence="12">
    <location>
        <begin position="140"/>
        <end position="255"/>
    </location>
</feature>
<dbReference type="Proteomes" id="UP001303373">
    <property type="component" value="Chromosome 12"/>
</dbReference>
<keyword evidence="4 11" id="KW-0812">Transmembrane</keyword>
<gene>
    <name evidence="13" type="ORF">R9X50_00693800</name>
</gene>
<evidence type="ECO:0000256" key="6">
    <source>
        <dbReference type="ARBA" id="ARBA00022824"/>
    </source>
</evidence>
<evidence type="ECO:0000313" key="14">
    <source>
        <dbReference type="Proteomes" id="UP001303373"/>
    </source>
</evidence>
<evidence type="ECO:0000256" key="10">
    <source>
        <dbReference type="ARBA" id="ARBA00049729"/>
    </source>
</evidence>
<evidence type="ECO:0000256" key="4">
    <source>
        <dbReference type="ARBA" id="ARBA00022692"/>
    </source>
</evidence>
<accession>A0AAQ3M9D6</accession>
<name>A0AAQ3M9D6_9PEZI</name>
<feature type="transmembrane region" description="Helical" evidence="11">
    <location>
        <begin position="301"/>
        <end position="319"/>
    </location>
</feature>
<feature type="transmembrane region" description="Helical" evidence="11">
    <location>
        <begin position="211"/>
        <end position="238"/>
    </location>
</feature>
<reference evidence="13 14" key="1">
    <citation type="submission" date="2023-11" db="EMBL/GenBank/DDBJ databases">
        <title>An acidophilic fungus is an integral part of prey digestion in a carnivorous sundew plant.</title>
        <authorList>
            <person name="Tsai I.J."/>
        </authorList>
    </citation>
    <scope>NUCLEOTIDE SEQUENCE [LARGE SCALE GENOMIC DNA]</scope>
    <source>
        <strain evidence="13">169a</strain>
    </source>
</reference>
<keyword evidence="6" id="KW-0256">Endoplasmic reticulum</keyword>
<dbReference type="Pfam" id="PF02517">
    <property type="entry name" value="Rce1-like"/>
    <property type="match status" value="1"/>
</dbReference>
<dbReference type="EC" id="3.4.26.1" evidence="10"/>
<keyword evidence="7 11" id="KW-1133">Transmembrane helix</keyword>
<comment type="subcellular location">
    <subcellularLocation>
        <location evidence="1">Endoplasmic reticulum membrane</location>
        <topology evidence="1">Multi-pass membrane protein</topology>
    </subcellularLocation>
</comment>
<keyword evidence="8 11" id="KW-0472">Membrane</keyword>
<dbReference type="InterPro" id="IPR003675">
    <property type="entry name" value="Rce1/LyrA-like_dom"/>
</dbReference>
<dbReference type="EMBL" id="CP138591">
    <property type="protein sequence ID" value="WPH04054.1"/>
    <property type="molecule type" value="Genomic_DNA"/>
</dbReference>
<feature type="transmembrane region" description="Helical" evidence="11">
    <location>
        <begin position="59"/>
        <end position="78"/>
    </location>
</feature>
<evidence type="ECO:0000256" key="2">
    <source>
        <dbReference type="ARBA" id="ARBA00006897"/>
    </source>
</evidence>
<evidence type="ECO:0000256" key="11">
    <source>
        <dbReference type="SAM" id="Phobius"/>
    </source>
</evidence>
<proteinExistence type="inferred from homology"/>